<keyword evidence="3" id="KW-0808">Transferase</keyword>
<reference evidence="10" key="1">
    <citation type="submission" date="2016-11" db="UniProtKB">
        <authorList>
            <consortium name="WormBaseParasite"/>
        </authorList>
    </citation>
    <scope>IDENTIFICATION</scope>
</reference>
<comment type="subcellular location">
    <subcellularLocation>
        <location evidence="1 8">Endoplasmic reticulum membrane</location>
        <topology evidence="1 8">Multi-pass membrane protein</topology>
    </subcellularLocation>
</comment>
<protein>
    <recommendedName>
        <fullName evidence="8">Mannosyltransferase</fullName>
        <ecNumber evidence="8">2.4.1.-</ecNumber>
    </recommendedName>
</protein>
<evidence type="ECO:0000256" key="3">
    <source>
        <dbReference type="ARBA" id="ARBA00022679"/>
    </source>
</evidence>
<evidence type="ECO:0000256" key="5">
    <source>
        <dbReference type="ARBA" id="ARBA00022824"/>
    </source>
</evidence>
<dbReference type="Pfam" id="PF03901">
    <property type="entry name" value="Glyco_transf_22"/>
    <property type="match status" value="1"/>
</dbReference>
<accession>A0A1I7YSV4</accession>
<keyword evidence="5 8" id="KW-0256">Endoplasmic reticulum</keyword>
<feature type="transmembrane region" description="Helical" evidence="8">
    <location>
        <begin position="30"/>
        <end position="52"/>
    </location>
</feature>
<evidence type="ECO:0000313" key="10">
    <source>
        <dbReference type="WBParaSite" id="L893_g19496.t1"/>
    </source>
</evidence>
<dbReference type="Proteomes" id="UP000095287">
    <property type="component" value="Unplaced"/>
</dbReference>
<keyword evidence="4 8" id="KW-0812">Transmembrane</keyword>
<feature type="transmembrane region" description="Helical" evidence="8">
    <location>
        <begin position="113"/>
        <end position="133"/>
    </location>
</feature>
<evidence type="ECO:0000256" key="7">
    <source>
        <dbReference type="ARBA" id="ARBA00023136"/>
    </source>
</evidence>
<keyword evidence="9" id="KW-1185">Reference proteome</keyword>
<evidence type="ECO:0000256" key="1">
    <source>
        <dbReference type="ARBA" id="ARBA00004477"/>
    </source>
</evidence>
<comment type="similarity">
    <text evidence="8">Belongs to the glycosyltransferase 22 family.</text>
</comment>
<proteinExistence type="inferred from homology"/>
<keyword evidence="2 8" id="KW-0328">Glycosyltransferase</keyword>
<dbReference type="GO" id="GO:0006506">
    <property type="term" value="P:GPI anchor biosynthetic process"/>
    <property type="evidence" value="ECO:0007669"/>
    <property type="project" value="TreeGrafter"/>
</dbReference>
<dbReference type="GO" id="GO:0005789">
    <property type="term" value="C:endoplasmic reticulum membrane"/>
    <property type="evidence" value="ECO:0007669"/>
    <property type="project" value="UniProtKB-SubCell"/>
</dbReference>
<comment type="caution">
    <text evidence="8">Lacks conserved residue(s) required for the propagation of feature annotation.</text>
</comment>
<dbReference type="WBParaSite" id="L893_g19496.t1">
    <property type="protein sequence ID" value="L893_g19496.t1"/>
    <property type="gene ID" value="L893_g19496"/>
</dbReference>
<dbReference type="PANTHER" id="PTHR22760:SF4">
    <property type="entry name" value="GPI MANNOSYLTRANSFERASE 3"/>
    <property type="match status" value="1"/>
</dbReference>
<keyword evidence="7 8" id="KW-0472">Membrane</keyword>
<evidence type="ECO:0000256" key="2">
    <source>
        <dbReference type="ARBA" id="ARBA00022676"/>
    </source>
</evidence>
<evidence type="ECO:0000256" key="6">
    <source>
        <dbReference type="ARBA" id="ARBA00022989"/>
    </source>
</evidence>
<evidence type="ECO:0000256" key="8">
    <source>
        <dbReference type="RuleBase" id="RU363075"/>
    </source>
</evidence>
<dbReference type="AlphaFoldDB" id="A0A1I7YSV4"/>
<feature type="transmembrane region" description="Helical" evidence="8">
    <location>
        <begin position="59"/>
        <end position="77"/>
    </location>
</feature>
<dbReference type="GO" id="GO:0000026">
    <property type="term" value="F:alpha-1,2-mannosyltransferase activity"/>
    <property type="evidence" value="ECO:0007669"/>
    <property type="project" value="TreeGrafter"/>
</dbReference>
<dbReference type="EC" id="2.4.1.-" evidence="8"/>
<sequence length="278" mass="31734">MLMLMFVPTSQCTTSYYGGSAHFGVHPWHWYFSQGLVSVMTVHLLPVILGLFTHCALRPTLSLAYIAVWYVVFHSFLPHKEHRFLLPIIPFLCLYAGHFLAVSYKGAWNKSSFLFKISFLLMLVVSFLLMLVVNVPLSLYTSMVHQVGPMAAAMSISSQHPAPNLSIVQLMPCYSMPQHSYFHGHNVSIRSLDCSPNLLSDPLFIDEADHFHDDPKSFLKNFWPSFGYVSHVVIYEKTFSKVADFLSSRGFRICDRLFHAHFPTSSRQDNYLLVLCNM</sequence>
<keyword evidence="6 8" id="KW-1133">Transmembrane helix</keyword>
<name>A0A1I7YSV4_9BILA</name>
<evidence type="ECO:0000256" key="4">
    <source>
        <dbReference type="ARBA" id="ARBA00022692"/>
    </source>
</evidence>
<dbReference type="InterPro" id="IPR005599">
    <property type="entry name" value="GPI_mannosylTrfase"/>
</dbReference>
<organism evidence="9 10">
    <name type="scientific">Steinernema glaseri</name>
    <dbReference type="NCBI Taxonomy" id="37863"/>
    <lineage>
        <taxon>Eukaryota</taxon>
        <taxon>Metazoa</taxon>
        <taxon>Ecdysozoa</taxon>
        <taxon>Nematoda</taxon>
        <taxon>Chromadorea</taxon>
        <taxon>Rhabditida</taxon>
        <taxon>Tylenchina</taxon>
        <taxon>Panagrolaimomorpha</taxon>
        <taxon>Strongyloidoidea</taxon>
        <taxon>Steinernematidae</taxon>
        <taxon>Steinernema</taxon>
    </lineage>
</organism>
<evidence type="ECO:0000313" key="9">
    <source>
        <dbReference type="Proteomes" id="UP000095287"/>
    </source>
</evidence>
<dbReference type="PANTHER" id="PTHR22760">
    <property type="entry name" value="GLYCOSYLTRANSFERASE"/>
    <property type="match status" value="1"/>
</dbReference>
<feature type="transmembrane region" description="Helical" evidence="8">
    <location>
        <begin position="83"/>
        <end position="101"/>
    </location>
</feature>